<feature type="transmembrane region" description="Helical" evidence="1">
    <location>
        <begin position="104"/>
        <end position="123"/>
    </location>
</feature>
<gene>
    <name evidence="4" type="ORF">GCM10007315_04610</name>
</gene>
<dbReference type="Proteomes" id="UP000638981">
    <property type="component" value="Unassembled WGS sequence"/>
</dbReference>
<reference evidence="4" key="1">
    <citation type="journal article" date="2014" name="Int. J. Syst. Evol. Microbiol.">
        <title>Complete genome sequence of Corynebacterium casei LMG S-19264T (=DSM 44701T), isolated from a smear-ripened cheese.</title>
        <authorList>
            <consortium name="US DOE Joint Genome Institute (JGI-PGF)"/>
            <person name="Walter F."/>
            <person name="Albersmeier A."/>
            <person name="Kalinowski J."/>
            <person name="Ruckert C."/>
        </authorList>
    </citation>
    <scope>NUCLEOTIDE SEQUENCE</scope>
    <source>
        <strain evidence="4">KCTC 23310</strain>
    </source>
</reference>
<feature type="transmembrane region" description="Helical" evidence="1">
    <location>
        <begin position="241"/>
        <end position="262"/>
    </location>
</feature>
<organism evidence="4 5">
    <name type="scientific">Neogemmobacter tilapiae</name>
    <dbReference type="NCBI Taxonomy" id="875041"/>
    <lineage>
        <taxon>Bacteria</taxon>
        <taxon>Pseudomonadati</taxon>
        <taxon>Pseudomonadota</taxon>
        <taxon>Alphaproteobacteria</taxon>
        <taxon>Rhodobacterales</taxon>
        <taxon>Paracoccaceae</taxon>
        <taxon>Neogemmobacter</taxon>
    </lineage>
</organism>
<feature type="transmembrane region" description="Helical" evidence="1">
    <location>
        <begin position="72"/>
        <end position="92"/>
    </location>
</feature>
<accession>A0A918TKH7</accession>
<dbReference type="PANTHER" id="PTHR22911:SF135">
    <property type="entry name" value="BLR4310 PROTEIN"/>
    <property type="match status" value="1"/>
</dbReference>
<dbReference type="RefSeq" id="WP_189409944.1">
    <property type="nucleotide sequence ID" value="NZ_BMYJ01000001.1"/>
</dbReference>
<feature type="transmembrane region" description="Helical" evidence="1">
    <location>
        <begin position="40"/>
        <end position="60"/>
    </location>
</feature>
<proteinExistence type="predicted"/>
<feature type="transmembrane region" description="Helical" evidence="1">
    <location>
        <begin position="184"/>
        <end position="202"/>
    </location>
</feature>
<evidence type="ECO:0000256" key="2">
    <source>
        <dbReference type="SAM" id="SignalP"/>
    </source>
</evidence>
<keyword evidence="1" id="KW-0472">Membrane</keyword>
<keyword evidence="1" id="KW-0812">Transmembrane</keyword>
<feature type="domain" description="EamA" evidence="3">
    <location>
        <begin position="14"/>
        <end position="144"/>
    </location>
</feature>
<dbReference type="InterPro" id="IPR037185">
    <property type="entry name" value="EmrE-like"/>
</dbReference>
<name>A0A918TKH7_9RHOB</name>
<reference evidence="4" key="2">
    <citation type="submission" date="2020-09" db="EMBL/GenBank/DDBJ databases">
        <authorList>
            <person name="Sun Q."/>
            <person name="Kim S."/>
        </authorList>
    </citation>
    <scope>NUCLEOTIDE SEQUENCE</scope>
    <source>
        <strain evidence="4">KCTC 23310</strain>
    </source>
</reference>
<dbReference type="SUPFAM" id="SSF103481">
    <property type="entry name" value="Multidrug resistance efflux transporter EmrE"/>
    <property type="match status" value="2"/>
</dbReference>
<feature type="chain" id="PRO_5036689945" evidence="2">
    <location>
        <begin position="31"/>
        <end position="321"/>
    </location>
</feature>
<feature type="transmembrane region" description="Helical" evidence="1">
    <location>
        <begin position="268"/>
        <end position="285"/>
    </location>
</feature>
<protein>
    <submittedName>
        <fullName evidence="4">DMT transporter permease</fullName>
    </submittedName>
</protein>
<keyword evidence="2" id="KW-0732">Signal</keyword>
<dbReference type="PANTHER" id="PTHR22911">
    <property type="entry name" value="ACYL-MALONYL CONDENSING ENZYME-RELATED"/>
    <property type="match status" value="1"/>
</dbReference>
<keyword evidence="5" id="KW-1185">Reference proteome</keyword>
<sequence length="321" mass="33925">MKSEQRKDRAVVAGVALMVLATLSASGADAALKAVATGYAAPQILFIAALMSMGLTLLANGRGGFDRVSRTGAPWAMALRALATVLAAIGFYNAFVRLPFSEVFLFIGIMPLLAAALSGPILGEKVGLRVWAILGLGLLGMGFLFAHGTTPDLAGHAFALLGAFAGTLSVVLSRHIGRHQTHSLAQVFLPQSAMAVVMGLWLPFEWQTMGGADFALVALYALLVFAGRWIMVIVARLIPTWLSLQILNLQFVWMVILGYVVFHEATGLNVVVGAGLILLAGGMLARDEFRKTARIGAAEGWKAGLRDGLAQVRSATTAQKI</sequence>
<dbReference type="Pfam" id="PF00892">
    <property type="entry name" value="EamA"/>
    <property type="match status" value="1"/>
</dbReference>
<comment type="caution">
    <text evidence="4">The sequence shown here is derived from an EMBL/GenBank/DDBJ whole genome shotgun (WGS) entry which is preliminary data.</text>
</comment>
<feature type="transmembrane region" description="Helical" evidence="1">
    <location>
        <begin position="214"/>
        <end position="234"/>
    </location>
</feature>
<keyword evidence="1" id="KW-1133">Transmembrane helix</keyword>
<feature type="transmembrane region" description="Helical" evidence="1">
    <location>
        <begin position="130"/>
        <end position="147"/>
    </location>
</feature>
<evidence type="ECO:0000313" key="4">
    <source>
        <dbReference type="EMBL" id="GHC46066.1"/>
    </source>
</evidence>
<feature type="transmembrane region" description="Helical" evidence="1">
    <location>
        <begin position="153"/>
        <end position="172"/>
    </location>
</feature>
<evidence type="ECO:0000259" key="3">
    <source>
        <dbReference type="Pfam" id="PF00892"/>
    </source>
</evidence>
<evidence type="ECO:0000256" key="1">
    <source>
        <dbReference type="SAM" id="Phobius"/>
    </source>
</evidence>
<dbReference type="GO" id="GO:0016020">
    <property type="term" value="C:membrane"/>
    <property type="evidence" value="ECO:0007669"/>
    <property type="project" value="InterPro"/>
</dbReference>
<feature type="signal peptide" evidence="2">
    <location>
        <begin position="1"/>
        <end position="30"/>
    </location>
</feature>
<evidence type="ECO:0000313" key="5">
    <source>
        <dbReference type="Proteomes" id="UP000638981"/>
    </source>
</evidence>
<dbReference type="EMBL" id="BMYJ01000001">
    <property type="protein sequence ID" value="GHC46066.1"/>
    <property type="molecule type" value="Genomic_DNA"/>
</dbReference>
<dbReference type="AlphaFoldDB" id="A0A918TKH7"/>
<dbReference type="InterPro" id="IPR000620">
    <property type="entry name" value="EamA_dom"/>
</dbReference>